<dbReference type="SUPFAM" id="SSF46894">
    <property type="entry name" value="C-terminal effector domain of the bipartite response regulators"/>
    <property type="match status" value="1"/>
</dbReference>
<dbReference type="KEGG" id="pfla:Pflav_075840"/>
<dbReference type="GO" id="GO:0003677">
    <property type="term" value="F:DNA binding"/>
    <property type="evidence" value="ECO:0007669"/>
    <property type="project" value="UniProtKB-KW"/>
</dbReference>
<dbReference type="InterPro" id="IPR036388">
    <property type="entry name" value="WH-like_DNA-bd_sf"/>
</dbReference>
<keyword evidence="1" id="KW-0238">DNA-binding</keyword>
<feature type="domain" description="HTH luxR-type" evidence="2">
    <location>
        <begin position="530"/>
        <end position="595"/>
    </location>
</feature>
<dbReference type="AlphaFoldDB" id="A0A6F8Y4X0"/>
<proteinExistence type="predicted"/>
<dbReference type="Pfam" id="PF00196">
    <property type="entry name" value="GerE"/>
    <property type="match status" value="1"/>
</dbReference>
<dbReference type="InterPro" id="IPR039420">
    <property type="entry name" value="WalR-like"/>
</dbReference>
<evidence type="ECO:0000313" key="4">
    <source>
        <dbReference type="Proteomes" id="UP000502508"/>
    </source>
</evidence>
<dbReference type="SMART" id="SM00421">
    <property type="entry name" value="HTH_LUXR"/>
    <property type="match status" value="1"/>
</dbReference>
<evidence type="ECO:0000259" key="2">
    <source>
        <dbReference type="PROSITE" id="PS50043"/>
    </source>
</evidence>
<dbReference type="Gene3D" id="1.10.10.10">
    <property type="entry name" value="Winged helix-like DNA-binding domain superfamily/Winged helix DNA-binding domain"/>
    <property type="match status" value="1"/>
</dbReference>
<dbReference type="PROSITE" id="PS50043">
    <property type="entry name" value="HTH_LUXR_2"/>
    <property type="match status" value="1"/>
</dbReference>
<dbReference type="RefSeq" id="WP_197938823.1">
    <property type="nucleotide sequence ID" value="NZ_AP022870.1"/>
</dbReference>
<dbReference type="PRINTS" id="PR00038">
    <property type="entry name" value="HTHLUXR"/>
</dbReference>
<organism evidence="3 4">
    <name type="scientific">Phytohabitans flavus</name>
    <dbReference type="NCBI Taxonomy" id="1076124"/>
    <lineage>
        <taxon>Bacteria</taxon>
        <taxon>Bacillati</taxon>
        <taxon>Actinomycetota</taxon>
        <taxon>Actinomycetes</taxon>
        <taxon>Micromonosporales</taxon>
        <taxon>Micromonosporaceae</taxon>
    </lineage>
</organism>
<evidence type="ECO:0000313" key="3">
    <source>
        <dbReference type="EMBL" id="BCB81174.1"/>
    </source>
</evidence>
<evidence type="ECO:0000256" key="1">
    <source>
        <dbReference type="ARBA" id="ARBA00023125"/>
    </source>
</evidence>
<reference evidence="3 4" key="1">
    <citation type="submission" date="2020-03" db="EMBL/GenBank/DDBJ databases">
        <title>Whole genome shotgun sequence of Phytohabitans flavus NBRC 107702.</title>
        <authorList>
            <person name="Komaki H."/>
            <person name="Tamura T."/>
        </authorList>
    </citation>
    <scope>NUCLEOTIDE SEQUENCE [LARGE SCALE GENOMIC DNA]</scope>
    <source>
        <strain evidence="3 4">NBRC 107702</strain>
    </source>
</reference>
<dbReference type="CDD" id="cd06170">
    <property type="entry name" value="LuxR_C_like"/>
    <property type="match status" value="1"/>
</dbReference>
<protein>
    <recommendedName>
        <fullName evidence="2">HTH luxR-type domain-containing protein</fullName>
    </recommendedName>
</protein>
<dbReference type="InterPro" id="IPR000792">
    <property type="entry name" value="Tscrpt_reg_LuxR_C"/>
</dbReference>
<dbReference type="EMBL" id="AP022870">
    <property type="protein sequence ID" value="BCB81174.1"/>
    <property type="molecule type" value="Genomic_DNA"/>
</dbReference>
<reference evidence="3 4" key="2">
    <citation type="submission" date="2020-03" db="EMBL/GenBank/DDBJ databases">
        <authorList>
            <person name="Ichikawa N."/>
            <person name="Kimura A."/>
            <person name="Kitahashi Y."/>
            <person name="Uohara A."/>
        </authorList>
    </citation>
    <scope>NUCLEOTIDE SEQUENCE [LARGE SCALE GENOMIC DNA]</scope>
    <source>
        <strain evidence="3 4">NBRC 107702</strain>
    </source>
</reference>
<dbReference type="SUPFAM" id="SSF48452">
    <property type="entry name" value="TPR-like"/>
    <property type="match status" value="1"/>
</dbReference>
<dbReference type="PANTHER" id="PTHR43214:SF42">
    <property type="entry name" value="TRANSCRIPTIONAL REGULATORY PROTEIN DESR"/>
    <property type="match status" value="1"/>
</dbReference>
<dbReference type="GO" id="GO:0006355">
    <property type="term" value="P:regulation of DNA-templated transcription"/>
    <property type="evidence" value="ECO:0007669"/>
    <property type="project" value="InterPro"/>
</dbReference>
<keyword evidence="4" id="KW-1185">Reference proteome</keyword>
<sequence>MPAAAAAAAATGLIEFSARTRFCHPLARSAVYRHADAAERRAAHRTLAEVTDPKTDPDRRAWHRAQAVTGPDEEVATELERAASLARSRGGMAAAAAFLERAAALSLNHASRIGRTLDAAQAHLDSGGTDTAEALLTAIENATMDTPQHARLDLLRGRISFLKSHDGSGPKFMLRAARRLDETDPRRARDYLVDAFEMGLAVGRASGVLDMILATAPATSAEPDVLDGLLVFAAKGPRAAVPLLRKLLDDTGDPLWTRRPALAVILAAELWDPDGHAAIVRRLVQTGRESGSPIVLRLGLAQTAFHAVLDGDIERAMTSIAEEEAIADATRGPAVTYHRLQLAAMRGRRDEALDLMRRPNQLTTSVHWASALLHNGLGDYPAALAAAQRAIAQSDLFLAGLALPELVEAAVRSGEQAAAAAALDALVERTEPTGTAMGMGITAYARGLVTGTEDDYREAIELLDKTSLLPYRGRAHLLYGEWLRREGRRRDCRRHLRIAHELLAGHGIDAFAKRAADELRATGEKARGRSESGHDELTMQELYIAREVATGATSQEIATRLFLSPRTIEAHLRNIFRKLGITSRRQLRDHPSLTSES</sequence>
<name>A0A6F8Y4X0_9ACTN</name>
<dbReference type="Proteomes" id="UP000502508">
    <property type="component" value="Chromosome"/>
</dbReference>
<dbReference type="Gene3D" id="1.25.40.10">
    <property type="entry name" value="Tetratricopeptide repeat domain"/>
    <property type="match status" value="1"/>
</dbReference>
<dbReference type="PANTHER" id="PTHR43214">
    <property type="entry name" value="TWO-COMPONENT RESPONSE REGULATOR"/>
    <property type="match status" value="1"/>
</dbReference>
<dbReference type="InterPro" id="IPR016032">
    <property type="entry name" value="Sig_transdc_resp-reg_C-effctor"/>
</dbReference>
<accession>A0A6F8Y4X0</accession>
<dbReference type="PROSITE" id="PS00622">
    <property type="entry name" value="HTH_LUXR_1"/>
    <property type="match status" value="1"/>
</dbReference>
<dbReference type="InterPro" id="IPR011990">
    <property type="entry name" value="TPR-like_helical_dom_sf"/>
</dbReference>
<gene>
    <name evidence="3" type="ORF">Pflav_075840</name>
</gene>